<accession>A0A1E3L5U3</accession>
<gene>
    <name evidence="3" type="ORF">PTI45_01650</name>
</gene>
<name>A0A1E3L5U3_9BACL</name>
<evidence type="ECO:0000313" key="3">
    <source>
        <dbReference type="EMBL" id="ODP29139.1"/>
    </source>
</evidence>
<dbReference type="PROSITE" id="PS50937">
    <property type="entry name" value="HTH_MERR_2"/>
    <property type="match status" value="1"/>
</dbReference>
<protein>
    <submittedName>
        <fullName evidence="3">PreQ(1) synthase</fullName>
        <ecNumber evidence="3">1.7.1.13</ecNumber>
    </submittedName>
</protein>
<dbReference type="PATRIC" id="fig|1886670.3.peg.1679"/>
<dbReference type="EMBL" id="MDER01000032">
    <property type="protein sequence ID" value="ODP29139.1"/>
    <property type="molecule type" value="Genomic_DNA"/>
</dbReference>
<comment type="caution">
    <text evidence="3">The sequence shown here is derived from an EMBL/GenBank/DDBJ whole genome shotgun (WGS) entry which is preliminary data.</text>
</comment>
<dbReference type="SMART" id="SM00422">
    <property type="entry name" value="HTH_MERR"/>
    <property type="match status" value="1"/>
</dbReference>
<evidence type="ECO:0000313" key="4">
    <source>
        <dbReference type="Proteomes" id="UP000094578"/>
    </source>
</evidence>
<dbReference type="EC" id="1.7.1.13" evidence="3"/>
<evidence type="ECO:0000256" key="1">
    <source>
        <dbReference type="ARBA" id="ARBA00023125"/>
    </source>
</evidence>
<dbReference type="InterPro" id="IPR000551">
    <property type="entry name" value="MerR-type_HTH_dom"/>
</dbReference>
<dbReference type="Gene3D" id="1.10.1660.10">
    <property type="match status" value="1"/>
</dbReference>
<keyword evidence="4" id="KW-1185">Reference proteome</keyword>
<feature type="domain" description="HTH merR-type" evidence="2">
    <location>
        <begin position="14"/>
        <end position="83"/>
    </location>
</feature>
<dbReference type="InterPro" id="IPR047057">
    <property type="entry name" value="MerR_fam"/>
</dbReference>
<dbReference type="GO" id="GO:0003700">
    <property type="term" value="F:DNA-binding transcription factor activity"/>
    <property type="evidence" value="ECO:0007669"/>
    <property type="project" value="InterPro"/>
</dbReference>
<dbReference type="PANTHER" id="PTHR30204:SF95">
    <property type="entry name" value="HTH-TYPE TRANSCRIPTIONAL REGULATOR CUER"/>
    <property type="match status" value="1"/>
</dbReference>
<dbReference type="PANTHER" id="PTHR30204">
    <property type="entry name" value="REDOX-CYCLING DRUG-SENSING TRANSCRIPTIONAL ACTIVATOR SOXR"/>
    <property type="match status" value="1"/>
</dbReference>
<dbReference type="STRING" id="1886670.PTI45_01650"/>
<keyword evidence="3" id="KW-0560">Oxidoreductase</keyword>
<dbReference type="SUPFAM" id="SSF46955">
    <property type="entry name" value="Putative DNA-binding domain"/>
    <property type="match status" value="1"/>
</dbReference>
<keyword evidence="1" id="KW-0238">DNA-binding</keyword>
<organism evidence="3 4">
    <name type="scientific">Paenibacillus nuruki</name>
    <dbReference type="NCBI Taxonomy" id="1886670"/>
    <lineage>
        <taxon>Bacteria</taxon>
        <taxon>Bacillati</taxon>
        <taxon>Bacillota</taxon>
        <taxon>Bacilli</taxon>
        <taxon>Bacillales</taxon>
        <taxon>Paenibacillaceae</taxon>
        <taxon>Paenibacillus</taxon>
    </lineage>
</organism>
<sequence length="155" mass="17997">MTINGGGYLGDMKLYRIGELAKTAGISERTVDYYTKLGLIQPESRSLKNYRLYSFETLIRLERITKLKQDKYTLDEIRDKLHAWDRVSDEEQVTQRLTELEQHMLQLQREVRELEPLLSQMKPNQAKRAFVNLIPQSAACIEALKFLLGQSSGMM</sequence>
<reference evidence="3 4" key="1">
    <citation type="submission" date="2016-08" db="EMBL/GenBank/DDBJ databases">
        <title>Genome sequencing of Paenibacillus sp. TI45-13ar, isolated from Korean traditional nuruk.</title>
        <authorList>
            <person name="Kim S.-J."/>
        </authorList>
    </citation>
    <scope>NUCLEOTIDE SEQUENCE [LARGE SCALE GENOMIC DNA]</scope>
    <source>
        <strain evidence="3 4">TI45-13ar</strain>
    </source>
</reference>
<proteinExistence type="predicted"/>
<dbReference type="Proteomes" id="UP000094578">
    <property type="component" value="Unassembled WGS sequence"/>
</dbReference>
<dbReference type="GO" id="GO:0003677">
    <property type="term" value="F:DNA binding"/>
    <property type="evidence" value="ECO:0007669"/>
    <property type="project" value="UniProtKB-KW"/>
</dbReference>
<dbReference type="AlphaFoldDB" id="A0A1E3L5U3"/>
<evidence type="ECO:0000259" key="2">
    <source>
        <dbReference type="PROSITE" id="PS50937"/>
    </source>
</evidence>
<dbReference type="InterPro" id="IPR009061">
    <property type="entry name" value="DNA-bd_dom_put_sf"/>
</dbReference>
<dbReference type="Pfam" id="PF13411">
    <property type="entry name" value="MerR_1"/>
    <property type="match status" value="1"/>
</dbReference>
<dbReference type="GO" id="GO:0033739">
    <property type="term" value="F:preQ1 synthase activity"/>
    <property type="evidence" value="ECO:0007669"/>
    <property type="project" value="UniProtKB-EC"/>
</dbReference>